<evidence type="ECO:0000256" key="6">
    <source>
        <dbReference type="SAM" id="Phobius"/>
    </source>
</evidence>
<gene>
    <name evidence="8" type="ORF">AWRI3579_g932</name>
</gene>
<evidence type="ECO:0000256" key="2">
    <source>
        <dbReference type="ARBA" id="ARBA00022692"/>
    </source>
</evidence>
<dbReference type="InParanoid" id="A0A1E5RP12"/>
<dbReference type="InterPro" id="IPR036259">
    <property type="entry name" value="MFS_trans_sf"/>
</dbReference>
<dbReference type="OrthoDB" id="410267at2759"/>
<dbReference type="InterPro" id="IPR010658">
    <property type="entry name" value="Nodulin-like"/>
</dbReference>
<feature type="transmembrane region" description="Helical" evidence="6">
    <location>
        <begin position="48"/>
        <end position="68"/>
    </location>
</feature>
<keyword evidence="2 6" id="KW-0812">Transmembrane</keyword>
<comment type="caution">
    <text evidence="8">The sequence shown here is derived from an EMBL/GenBank/DDBJ whole genome shotgun (WGS) entry which is preliminary data.</text>
</comment>
<feature type="transmembrane region" description="Helical" evidence="6">
    <location>
        <begin position="486"/>
        <end position="503"/>
    </location>
</feature>
<evidence type="ECO:0000256" key="1">
    <source>
        <dbReference type="ARBA" id="ARBA00004141"/>
    </source>
</evidence>
<dbReference type="SUPFAM" id="SSF103473">
    <property type="entry name" value="MFS general substrate transporter"/>
    <property type="match status" value="2"/>
</dbReference>
<dbReference type="PANTHER" id="PTHR21576:SF166">
    <property type="entry name" value="ADR278WP"/>
    <property type="match status" value="1"/>
</dbReference>
<feature type="domain" description="Nodulin-like" evidence="7">
    <location>
        <begin position="12"/>
        <end position="195"/>
    </location>
</feature>
<feature type="transmembrane region" description="Helical" evidence="6">
    <location>
        <begin position="7"/>
        <end position="28"/>
    </location>
</feature>
<dbReference type="EMBL" id="LPNM01000005">
    <property type="protein sequence ID" value="OEJ88608.1"/>
    <property type="molecule type" value="Genomic_DNA"/>
</dbReference>
<proteinExistence type="predicted"/>
<accession>A0A1E5RP12</accession>
<evidence type="ECO:0000313" key="9">
    <source>
        <dbReference type="Proteomes" id="UP000095728"/>
    </source>
</evidence>
<feature type="transmembrane region" description="Helical" evidence="6">
    <location>
        <begin position="136"/>
        <end position="156"/>
    </location>
</feature>
<dbReference type="GO" id="GO:0000329">
    <property type="term" value="C:fungal-type vacuole membrane"/>
    <property type="evidence" value="ECO:0007669"/>
    <property type="project" value="TreeGrafter"/>
</dbReference>
<feature type="transmembrane region" description="Helical" evidence="6">
    <location>
        <begin position="408"/>
        <end position="429"/>
    </location>
</feature>
<evidence type="ECO:0000256" key="3">
    <source>
        <dbReference type="ARBA" id="ARBA00022989"/>
    </source>
</evidence>
<evidence type="ECO:0000256" key="5">
    <source>
        <dbReference type="SAM" id="MobiDB-lite"/>
    </source>
</evidence>
<evidence type="ECO:0000259" key="7">
    <source>
        <dbReference type="Pfam" id="PF06813"/>
    </source>
</evidence>
<feature type="compositionally biased region" description="Basic and acidic residues" evidence="5">
    <location>
        <begin position="329"/>
        <end position="347"/>
    </location>
</feature>
<feature type="transmembrane region" description="Helical" evidence="6">
    <location>
        <begin position="531"/>
        <end position="553"/>
    </location>
</feature>
<comment type="subcellular location">
    <subcellularLocation>
        <location evidence="1">Membrane</location>
        <topology evidence="1">Multi-pass membrane protein</topology>
    </subcellularLocation>
</comment>
<organism evidence="8 9">
    <name type="scientific">Hanseniaspora osmophila</name>
    <dbReference type="NCBI Taxonomy" id="56408"/>
    <lineage>
        <taxon>Eukaryota</taxon>
        <taxon>Fungi</taxon>
        <taxon>Dikarya</taxon>
        <taxon>Ascomycota</taxon>
        <taxon>Saccharomycotina</taxon>
        <taxon>Saccharomycetes</taxon>
        <taxon>Saccharomycodales</taxon>
        <taxon>Saccharomycodaceae</taxon>
        <taxon>Hanseniaspora</taxon>
    </lineage>
</organism>
<dbReference type="FunCoup" id="A0A1E5RP12">
    <property type="interactions" value="86"/>
</dbReference>
<evidence type="ECO:0000313" key="8">
    <source>
        <dbReference type="EMBL" id="OEJ88608.1"/>
    </source>
</evidence>
<keyword evidence="3 6" id="KW-1133">Transmembrane helix</keyword>
<feature type="region of interest" description="Disordered" evidence="5">
    <location>
        <begin position="326"/>
        <end position="355"/>
    </location>
</feature>
<evidence type="ECO:0000256" key="4">
    <source>
        <dbReference type="ARBA" id="ARBA00023136"/>
    </source>
</evidence>
<dbReference type="Pfam" id="PF06813">
    <property type="entry name" value="Nodulin-like"/>
    <property type="match status" value="1"/>
</dbReference>
<dbReference type="Gene3D" id="1.20.1250.20">
    <property type="entry name" value="MFS general substrate transporter like domains"/>
    <property type="match status" value="2"/>
</dbReference>
<dbReference type="AlphaFoldDB" id="A0A1E5RP12"/>
<dbReference type="STRING" id="56408.A0A1E5RP12"/>
<dbReference type="PANTHER" id="PTHR21576">
    <property type="entry name" value="UNCHARACTERIZED NODULIN-LIKE PROTEIN"/>
    <property type="match status" value="1"/>
</dbReference>
<reference evidence="9" key="1">
    <citation type="journal article" date="2016" name="Genome Announc.">
        <title>Genome sequences of three species of Hanseniaspora isolated from spontaneous wine fermentations.</title>
        <authorList>
            <person name="Sternes P.R."/>
            <person name="Lee D."/>
            <person name="Kutyna D.R."/>
            <person name="Borneman A.R."/>
        </authorList>
    </citation>
    <scope>NUCLEOTIDE SEQUENCE [LARGE SCALE GENOMIC DNA]</scope>
    <source>
        <strain evidence="9">AWRI3579</strain>
    </source>
</reference>
<name>A0A1E5RP12_9ASCO</name>
<feature type="transmembrane region" description="Helical" evidence="6">
    <location>
        <begin position="101"/>
        <end position="124"/>
    </location>
</feature>
<keyword evidence="9" id="KW-1185">Reference proteome</keyword>
<protein>
    <submittedName>
        <fullName evidence="8">Putative membrane protein</fullName>
    </submittedName>
</protein>
<dbReference type="Proteomes" id="UP000095728">
    <property type="component" value="Unassembled WGS sequence"/>
</dbReference>
<keyword evidence="4 6" id="KW-0472">Membrane</keyword>
<feature type="transmembrane region" description="Helical" evidence="6">
    <location>
        <begin position="75"/>
        <end position="95"/>
    </location>
</feature>
<feature type="transmembrane region" description="Helical" evidence="6">
    <location>
        <begin position="168"/>
        <end position="190"/>
    </location>
</feature>
<sequence length="652" mass="71618">MQLSKLQLICCFIGANLVSLGSGTIYVYSFYAPQLLQRCNIPISQSSTLSFAITIGSSAFGLLVGVIIDKVGPQIACFIGTVTTFAGYYILYLSYLHKYSYIYLLSLALVFVGLGSMSGFYSAIKCCTTNFPNHRGTAAAIPVAIYALAGVLYSTFCKWYFGENILGVFKFFMIVCSSLVFIGCLTLKVCDPKNNTEKLVSQQQQQIAAISGSRKNSTLHTNDENGRLSYDSLVRGSSFDNNTNEVNAPHISKPMSIKPKRTESAVWSKELVGSLAYWGWGKVRDSPGNGTVSRGTSFDKRNSRIGSIGSSQRVSSLMQSAEFYTNDNTHNRHDSSALDMEDAHDGNDESWGDHQGMLPLQQQQQQQEVGSKHKLSDVSNTMTLKEVEAHSSTRDIPLSSIVISKKFIGYYLILAILQGVGQMYIYSVGFLVATQLATHEGTTNLNQETVQSIQVSLIATMSFLGRLSSGPLSDFLVKKFKAQRKWCIFLAALLMAGTSVYASKNPTSTHTTEAIPDVTDMKTTPDFVKRISISSVLFGLAFGFTFGTFPATIADAFGTNGFSTIWGLATTGGLVSVKYFSSVLAHDLASHSDLDELHHDGVCRLGSKCYMHTFKLCAFFSLFAAAITLYMIFIKYRYRKARVADYRRRSST</sequence>
<feature type="transmembrane region" description="Helical" evidence="6">
    <location>
        <begin position="613"/>
        <end position="633"/>
    </location>
</feature>